<evidence type="ECO:0000256" key="9">
    <source>
        <dbReference type="PROSITE-ProRule" id="PRU00703"/>
    </source>
</evidence>
<dbReference type="InterPro" id="IPR002550">
    <property type="entry name" value="CNNM"/>
</dbReference>
<dbReference type="Pfam" id="PF01595">
    <property type="entry name" value="CNNM"/>
    <property type="match status" value="1"/>
</dbReference>
<keyword evidence="3" id="KW-1003">Cell membrane</keyword>
<protein>
    <submittedName>
        <fullName evidence="15">Hemolysin family protein</fullName>
    </submittedName>
</protein>
<comment type="similarity">
    <text evidence="2">Belongs to the UPF0053 family.</text>
</comment>
<dbReference type="Proteomes" id="UP000824101">
    <property type="component" value="Unassembled WGS sequence"/>
</dbReference>
<feature type="transmembrane region" description="Helical" evidence="12">
    <location>
        <begin position="6"/>
        <end position="26"/>
    </location>
</feature>
<name>A0A9D2GIS4_9FIRM</name>
<evidence type="ECO:0000256" key="1">
    <source>
        <dbReference type="ARBA" id="ARBA00004651"/>
    </source>
</evidence>
<reference evidence="15" key="2">
    <citation type="submission" date="2021-04" db="EMBL/GenBank/DDBJ databases">
        <authorList>
            <person name="Gilroy R."/>
        </authorList>
    </citation>
    <scope>NUCLEOTIDE SEQUENCE</scope>
    <source>
        <strain evidence="15">ChiBcec1-1093</strain>
    </source>
</reference>
<feature type="region of interest" description="Disordered" evidence="11">
    <location>
        <begin position="428"/>
        <end position="451"/>
    </location>
</feature>
<proteinExistence type="inferred from homology"/>
<evidence type="ECO:0000259" key="13">
    <source>
        <dbReference type="PROSITE" id="PS51371"/>
    </source>
</evidence>
<dbReference type="Gene3D" id="3.30.465.10">
    <property type="match status" value="1"/>
</dbReference>
<evidence type="ECO:0000256" key="4">
    <source>
        <dbReference type="ARBA" id="ARBA00022692"/>
    </source>
</evidence>
<evidence type="ECO:0000256" key="3">
    <source>
        <dbReference type="ARBA" id="ARBA00022475"/>
    </source>
</evidence>
<reference evidence="15" key="1">
    <citation type="journal article" date="2021" name="PeerJ">
        <title>Extensive microbial diversity within the chicken gut microbiome revealed by metagenomics and culture.</title>
        <authorList>
            <person name="Gilroy R."/>
            <person name="Ravi A."/>
            <person name="Getino M."/>
            <person name="Pursley I."/>
            <person name="Horton D.L."/>
            <person name="Alikhan N.F."/>
            <person name="Baker D."/>
            <person name="Gharbi K."/>
            <person name="Hall N."/>
            <person name="Watson M."/>
            <person name="Adriaenssens E.M."/>
            <person name="Foster-Nyarko E."/>
            <person name="Jarju S."/>
            <person name="Secka A."/>
            <person name="Antonio M."/>
            <person name="Oren A."/>
            <person name="Chaudhuri R.R."/>
            <person name="La Ragione R."/>
            <person name="Hildebrand F."/>
            <person name="Pallen M.J."/>
        </authorList>
    </citation>
    <scope>NUCLEOTIDE SEQUENCE</scope>
    <source>
        <strain evidence="15">ChiBcec1-1093</strain>
    </source>
</reference>
<dbReference type="InterPro" id="IPR016169">
    <property type="entry name" value="FAD-bd_PCMH_sub2"/>
</dbReference>
<dbReference type="Pfam" id="PF00571">
    <property type="entry name" value="CBS"/>
    <property type="match status" value="2"/>
</dbReference>
<dbReference type="PROSITE" id="PS51371">
    <property type="entry name" value="CBS"/>
    <property type="match status" value="2"/>
</dbReference>
<dbReference type="PANTHER" id="PTHR22777:SF32">
    <property type="entry name" value="UPF0053 INNER MEMBRANE PROTEIN YFJD"/>
    <property type="match status" value="1"/>
</dbReference>
<dbReference type="SMART" id="SM01091">
    <property type="entry name" value="CorC_HlyC"/>
    <property type="match status" value="1"/>
</dbReference>
<dbReference type="InterPro" id="IPR036318">
    <property type="entry name" value="FAD-bd_PCMH-like_sf"/>
</dbReference>
<evidence type="ECO:0000256" key="12">
    <source>
        <dbReference type="SAM" id="Phobius"/>
    </source>
</evidence>
<feature type="domain" description="CBS" evidence="13">
    <location>
        <begin position="210"/>
        <end position="270"/>
    </location>
</feature>
<keyword evidence="6 10" id="KW-1133">Transmembrane helix</keyword>
<keyword evidence="8 10" id="KW-0472">Membrane</keyword>
<dbReference type="AlphaFoldDB" id="A0A9D2GIS4"/>
<dbReference type="Gene3D" id="3.10.580.10">
    <property type="entry name" value="CBS-domain"/>
    <property type="match status" value="1"/>
</dbReference>
<evidence type="ECO:0000256" key="11">
    <source>
        <dbReference type="SAM" id="MobiDB-lite"/>
    </source>
</evidence>
<dbReference type="SUPFAM" id="SSF54631">
    <property type="entry name" value="CBS-domain pair"/>
    <property type="match status" value="1"/>
</dbReference>
<accession>A0A9D2GIS4</accession>
<dbReference type="Pfam" id="PF03471">
    <property type="entry name" value="CorC_HlyC"/>
    <property type="match status" value="1"/>
</dbReference>
<dbReference type="GO" id="GO:0050660">
    <property type="term" value="F:flavin adenine dinucleotide binding"/>
    <property type="evidence" value="ECO:0007669"/>
    <property type="project" value="InterPro"/>
</dbReference>
<dbReference type="InterPro" id="IPR005170">
    <property type="entry name" value="Transptr-assoc_dom"/>
</dbReference>
<dbReference type="SMART" id="SM00116">
    <property type="entry name" value="CBS"/>
    <property type="match status" value="2"/>
</dbReference>
<keyword evidence="4 10" id="KW-0812">Transmembrane</keyword>
<dbReference type="GO" id="GO:0005886">
    <property type="term" value="C:plasma membrane"/>
    <property type="evidence" value="ECO:0007669"/>
    <property type="project" value="UniProtKB-SubCell"/>
</dbReference>
<evidence type="ECO:0000256" key="7">
    <source>
        <dbReference type="ARBA" id="ARBA00023122"/>
    </source>
</evidence>
<evidence type="ECO:0000256" key="6">
    <source>
        <dbReference type="ARBA" id="ARBA00022989"/>
    </source>
</evidence>
<evidence type="ECO:0000313" key="15">
    <source>
        <dbReference type="EMBL" id="HIZ80459.1"/>
    </source>
</evidence>
<keyword evidence="5" id="KW-0677">Repeat</keyword>
<dbReference type="EMBL" id="DXBC01000191">
    <property type="protein sequence ID" value="HIZ80459.1"/>
    <property type="molecule type" value="Genomic_DNA"/>
</dbReference>
<dbReference type="InterPro" id="IPR000644">
    <property type="entry name" value="CBS_dom"/>
</dbReference>
<dbReference type="PANTHER" id="PTHR22777">
    <property type="entry name" value="HEMOLYSIN-RELATED"/>
    <property type="match status" value="1"/>
</dbReference>
<sequence length="451" mass="50207">MDDGYSGIYILMLVILVLLEAVLYGFGAAVQELSDGDLEEKAEEGDGRAAKLMEIADRPARLINTNLVFASGATLIVGAFIFRKMVWSSRNSVWAVLEALAYIILLVSFGMAVPKRLASKNPEKWAFGLLPAASALMTILLPVTAAVSAVSSLVLRTAGMDPSSWEENVTEEDIMSMVNEGHEQGVLEASEAEMITNIFELGDKQAEDVMTHRKNVVLLDGSMTLKEAVRFILAEGNHSRFPVFGESKDDILGVVHLRDVMVWAEKQTCENTPIQDIPDLMMEAKFIPESRSVDSLFREMQSQKIHMAIVVDEYGQLSGIITMEDILEEIVGNIQDEYDREEELIHPLGNGAFLISGMASLEEVSEALDIQFTEEEEEDYDTLSGLLISRLDRIPGEEERPVISCWGYEFQVERVEQKRIALVRAVRSPDRADEEHKTPSDTCQPEKMVVE</sequence>
<dbReference type="InterPro" id="IPR046342">
    <property type="entry name" value="CBS_dom_sf"/>
</dbReference>
<evidence type="ECO:0000256" key="2">
    <source>
        <dbReference type="ARBA" id="ARBA00006337"/>
    </source>
</evidence>
<feature type="domain" description="CBS" evidence="13">
    <location>
        <begin position="280"/>
        <end position="337"/>
    </location>
</feature>
<dbReference type="InterPro" id="IPR044751">
    <property type="entry name" value="Ion_transp-like_CBS"/>
</dbReference>
<evidence type="ECO:0000256" key="10">
    <source>
        <dbReference type="PROSITE-ProRule" id="PRU01193"/>
    </source>
</evidence>
<evidence type="ECO:0000256" key="5">
    <source>
        <dbReference type="ARBA" id="ARBA00022737"/>
    </source>
</evidence>
<comment type="subcellular location">
    <subcellularLocation>
        <location evidence="1">Cell membrane</location>
        <topology evidence="1">Multi-pass membrane protein</topology>
    </subcellularLocation>
</comment>
<organism evidence="15 16">
    <name type="scientific">Candidatus Lachnoclostridium stercorigallinarum</name>
    <dbReference type="NCBI Taxonomy" id="2838634"/>
    <lineage>
        <taxon>Bacteria</taxon>
        <taxon>Bacillati</taxon>
        <taxon>Bacillota</taxon>
        <taxon>Clostridia</taxon>
        <taxon>Lachnospirales</taxon>
        <taxon>Lachnospiraceae</taxon>
    </lineage>
</organism>
<feature type="domain" description="CNNM transmembrane" evidence="14">
    <location>
        <begin position="2"/>
        <end position="191"/>
    </location>
</feature>
<comment type="caution">
    <text evidence="15">The sequence shown here is derived from an EMBL/GenBank/DDBJ whole genome shotgun (WGS) entry which is preliminary data.</text>
</comment>
<feature type="transmembrane region" description="Helical" evidence="12">
    <location>
        <begin position="125"/>
        <end position="147"/>
    </location>
</feature>
<keyword evidence="7 9" id="KW-0129">CBS domain</keyword>
<dbReference type="PROSITE" id="PS51846">
    <property type="entry name" value="CNNM"/>
    <property type="match status" value="1"/>
</dbReference>
<feature type="transmembrane region" description="Helical" evidence="12">
    <location>
        <begin position="62"/>
        <end position="82"/>
    </location>
</feature>
<feature type="compositionally biased region" description="Basic and acidic residues" evidence="11">
    <location>
        <begin position="428"/>
        <end position="439"/>
    </location>
</feature>
<dbReference type="CDD" id="cd04590">
    <property type="entry name" value="CBS_pair_CorC_HlyC_assoc"/>
    <property type="match status" value="1"/>
</dbReference>
<gene>
    <name evidence="15" type="ORF">IAA17_11805</name>
</gene>
<evidence type="ECO:0000256" key="8">
    <source>
        <dbReference type="ARBA" id="ARBA00023136"/>
    </source>
</evidence>
<dbReference type="SUPFAM" id="SSF56176">
    <property type="entry name" value="FAD-binding/transporter-associated domain-like"/>
    <property type="match status" value="1"/>
</dbReference>
<feature type="transmembrane region" description="Helical" evidence="12">
    <location>
        <begin position="94"/>
        <end position="113"/>
    </location>
</feature>
<evidence type="ECO:0000259" key="14">
    <source>
        <dbReference type="PROSITE" id="PS51846"/>
    </source>
</evidence>
<dbReference type="FunFam" id="3.10.580.10:FF:000002">
    <property type="entry name" value="Magnesium/cobalt efflux protein CorC"/>
    <property type="match status" value="1"/>
</dbReference>
<evidence type="ECO:0000313" key="16">
    <source>
        <dbReference type="Proteomes" id="UP000824101"/>
    </source>
</evidence>